<dbReference type="InterPro" id="IPR002213">
    <property type="entry name" value="UDP_glucos_trans"/>
</dbReference>
<sequence>MRVLIATYSEKTHFLGMVPLAWALRTAGHEVLVASQPELIDAIAGTGLTAVPVGRDHSLYRRFAWARLQGLDDDPGFFDVGDRWPDDLTWSRVRWGYREVVTWWWKVVNEPMLDDLADLCRAWRPDLVLWEPGTHAAPVAAAASGAAHGRVLWSADLYGRMRADFLRLAAEQPASEREDALGEWLAARISAYGGAFSEHMTRGHFTVDPMPRSIGLDSGVRRVPMRYVPYNGRAVVPDWLREPADRPRVCLTMGVSADERLGRHAVSVSDVLDALADLDVEIVAPLPHAPPGFTAPPNARVTGFVPLHALLPTCAAMINHGGPGTVCTTLFHGVPQLLLPRTLLDDPLVARNIAEQGAGLALPSAEATGTAVREHLLRLLDEPSFAEGAARLREEMLAMPGPNAVVPLLEELTATYHGSPPRPPITAPRPSSTAHRSTAPPLHRSTAPPLHGSTAHDETR</sequence>
<protein>
    <submittedName>
        <fullName evidence="8">Glycosyltransferase, activator-dependent family</fullName>
    </submittedName>
</protein>
<dbReference type="NCBIfam" id="TIGR04516">
    <property type="entry name" value="glycosyl_450act"/>
    <property type="match status" value="1"/>
</dbReference>
<dbReference type="InterPro" id="IPR050426">
    <property type="entry name" value="Glycosyltransferase_28"/>
</dbReference>
<evidence type="ECO:0000256" key="3">
    <source>
        <dbReference type="ARBA" id="ARBA00022679"/>
    </source>
</evidence>
<dbReference type="OrthoDB" id="5488434at2"/>
<evidence type="ECO:0000313" key="8">
    <source>
        <dbReference type="EMBL" id="SDH93924.1"/>
    </source>
</evidence>
<name>A0A1G8GHS2_9ACTN</name>
<evidence type="ECO:0000259" key="7">
    <source>
        <dbReference type="Pfam" id="PF21036"/>
    </source>
</evidence>
<dbReference type="GO" id="GO:0017000">
    <property type="term" value="P:antibiotic biosynthetic process"/>
    <property type="evidence" value="ECO:0007669"/>
    <property type="project" value="UniProtKB-KW"/>
</dbReference>
<evidence type="ECO:0000256" key="4">
    <source>
        <dbReference type="ARBA" id="ARBA00023194"/>
    </source>
</evidence>
<accession>A0A1G8GHS2</accession>
<evidence type="ECO:0000256" key="5">
    <source>
        <dbReference type="SAM" id="MobiDB-lite"/>
    </source>
</evidence>
<reference evidence="8 9" key="1">
    <citation type="submission" date="2016-10" db="EMBL/GenBank/DDBJ databases">
        <authorList>
            <person name="de Groot N.N."/>
        </authorList>
    </citation>
    <scope>NUCLEOTIDE SEQUENCE [LARGE SCALE GENOMIC DNA]</scope>
    <source>
        <strain evidence="8 9">CPCC 201354</strain>
    </source>
</reference>
<dbReference type="GO" id="GO:0008194">
    <property type="term" value="F:UDP-glycosyltransferase activity"/>
    <property type="evidence" value="ECO:0007669"/>
    <property type="project" value="InterPro"/>
</dbReference>
<dbReference type="Gene3D" id="3.40.50.2000">
    <property type="entry name" value="Glycogen Phosphorylase B"/>
    <property type="match status" value="2"/>
</dbReference>
<dbReference type="PANTHER" id="PTHR48050:SF13">
    <property type="entry name" value="STEROL 3-BETA-GLUCOSYLTRANSFERASE UGT80A2"/>
    <property type="match status" value="1"/>
</dbReference>
<organism evidence="8 9">
    <name type="scientific">Sinosporangium album</name>
    <dbReference type="NCBI Taxonomy" id="504805"/>
    <lineage>
        <taxon>Bacteria</taxon>
        <taxon>Bacillati</taxon>
        <taxon>Actinomycetota</taxon>
        <taxon>Actinomycetes</taxon>
        <taxon>Streptosporangiales</taxon>
        <taxon>Streptosporangiaceae</taxon>
        <taxon>Sinosporangium</taxon>
    </lineage>
</organism>
<keyword evidence="3 8" id="KW-0808">Transferase</keyword>
<feature type="region of interest" description="Disordered" evidence="5">
    <location>
        <begin position="415"/>
        <end position="460"/>
    </location>
</feature>
<feature type="domain" description="Erythromycin biosynthesis protein CIII-like C-terminal" evidence="6">
    <location>
        <begin position="270"/>
        <end position="412"/>
    </location>
</feature>
<evidence type="ECO:0000256" key="2">
    <source>
        <dbReference type="ARBA" id="ARBA00022676"/>
    </source>
</evidence>
<dbReference type="Pfam" id="PF21036">
    <property type="entry name" value="EryCIII-like_N"/>
    <property type="match status" value="1"/>
</dbReference>
<dbReference type="GO" id="GO:0016758">
    <property type="term" value="F:hexosyltransferase activity"/>
    <property type="evidence" value="ECO:0007669"/>
    <property type="project" value="UniProtKB-ARBA"/>
</dbReference>
<dbReference type="RefSeq" id="WP_093173404.1">
    <property type="nucleotide sequence ID" value="NZ_FNCN01000027.1"/>
</dbReference>
<proteinExistence type="inferred from homology"/>
<dbReference type="SUPFAM" id="SSF53756">
    <property type="entry name" value="UDP-Glycosyltransferase/glycogen phosphorylase"/>
    <property type="match status" value="1"/>
</dbReference>
<evidence type="ECO:0000256" key="1">
    <source>
        <dbReference type="ARBA" id="ARBA00006962"/>
    </source>
</evidence>
<dbReference type="InterPro" id="IPR010610">
    <property type="entry name" value="EryCIII-like_C"/>
</dbReference>
<dbReference type="STRING" id="504805.SAMN05421505_12749"/>
<dbReference type="Pfam" id="PF06722">
    <property type="entry name" value="EryCIII-like_C"/>
    <property type="match status" value="1"/>
</dbReference>
<evidence type="ECO:0000313" key="9">
    <source>
        <dbReference type="Proteomes" id="UP000198923"/>
    </source>
</evidence>
<keyword evidence="2" id="KW-0328">Glycosyltransferase</keyword>
<dbReference type="InterPro" id="IPR048284">
    <property type="entry name" value="EryCIII-like_N"/>
</dbReference>
<dbReference type="FunFam" id="3.40.50.2000:FF:000072">
    <property type="entry name" value="Glycosyl transferase"/>
    <property type="match status" value="1"/>
</dbReference>
<feature type="domain" description="Erythromycin biosynthesis protein CIII-like N-terminal" evidence="7">
    <location>
        <begin position="22"/>
        <end position="254"/>
    </location>
</feature>
<dbReference type="Proteomes" id="UP000198923">
    <property type="component" value="Unassembled WGS sequence"/>
</dbReference>
<comment type="similarity">
    <text evidence="1">Belongs to the glycosyltransferase 28 family.</text>
</comment>
<dbReference type="EMBL" id="FNCN01000027">
    <property type="protein sequence ID" value="SDH93924.1"/>
    <property type="molecule type" value="Genomic_DNA"/>
</dbReference>
<dbReference type="CDD" id="cd03784">
    <property type="entry name" value="GT1_Gtf-like"/>
    <property type="match status" value="1"/>
</dbReference>
<keyword evidence="4" id="KW-0045">Antibiotic biosynthesis</keyword>
<evidence type="ECO:0000259" key="6">
    <source>
        <dbReference type="Pfam" id="PF06722"/>
    </source>
</evidence>
<gene>
    <name evidence="8" type="ORF">SAMN05421505_12749</name>
</gene>
<dbReference type="InterPro" id="IPR030953">
    <property type="entry name" value="Glycosyl_450act"/>
</dbReference>
<dbReference type="PANTHER" id="PTHR48050">
    <property type="entry name" value="STEROL 3-BETA-GLUCOSYLTRANSFERASE"/>
    <property type="match status" value="1"/>
</dbReference>
<keyword evidence="9" id="KW-1185">Reference proteome</keyword>
<dbReference type="AlphaFoldDB" id="A0A1G8GHS2"/>